<dbReference type="PANTHER" id="PTHR11080">
    <property type="entry name" value="PYRAZINAMIDASE/NICOTINAMIDASE"/>
    <property type="match status" value="1"/>
</dbReference>
<dbReference type="InterPro" id="IPR052347">
    <property type="entry name" value="Isochorismatase_Nicotinamidase"/>
</dbReference>
<comment type="similarity">
    <text evidence="1">Belongs to the isochorismatase family.</text>
</comment>
<proteinExistence type="inferred from homology"/>
<evidence type="ECO:0000256" key="1">
    <source>
        <dbReference type="ARBA" id="ARBA00006336"/>
    </source>
</evidence>
<accession>A0AAE3QQH0</accession>
<evidence type="ECO:0000313" key="3">
    <source>
        <dbReference type="EMBL" id="MDJ1481345.1"/>
    </source>
</evidence>
<evidence type="ECO:0000313" key="4">
    <source>
        <dbReference type="Proteomes" id="UP001241110"/>
    </source>
</evidence>
<gene>
    <name evidence="3" type="ORF">QNI16_12680</name>
</gene>
<dbReference type="AlphaFoldDB" id="A0AAE3QQH0"/>
<reference evidence="3" key="1">
    <citation type="submission" date="2023-05" db="EMBL/GenBank/DDBJ databases">
        <authorList>
            <person name="Zhang X."/>
        </authorList>
    </citation>
    <scope>NUCLEOTIDE SEQUENCE</scope>
    <source>
        <strain evidence="3">YF14B1</strain>
    </source>
</reference>
<comment type="caution">
    <text evidence="3">The sequence shown here is derived from an EMBL/GenBank/DDBJ whole genome shotgun (WGS) entry which is preliminary data.</text>
</comment>
<evidence type="ECO:0000256" key="2">
    <source>
        <dbReference type="ARBA" id="ARBA00022801"/>
    </source>
</evidence>
<dbReference type="Gene3D" id="3.40.50.850">
    <property type="entry name" value="Isochorismatase-like"/>
    <property type="match status" value="1"/>
</dbReference>
<keyword evidence="2" id="KW-0378">Hydrolase</keyword>
<dbReference type="RefSeq" id="WP_313978981.1">
    <property type="nucleotide sequence ID" value="NZ_JASJOS010000005.1"/>
</dbReference>
<dbReference type="InterPro" id="IPR036380">
    <property type="entry name" value="Isochorismatase-like_sf"/>
</dbReference>
<dbReference type="PANTHER" id="PTHR11080:SF2">
    <property type="entry name" value="LD05707P"/>
    <property type="match status" value="1"/>
</dbReference>
<protein>
    <submittedName>
        <fullName evidence="3">Nicotinamidase</fullName>
    </submittedName>
</protein>
<dbReference type="EMBL" id="JASJOS010000005">
    <property type="protein sequence ID" value="MDJ1481345.1"/>
    <property type="molecule type" value="Genomic_DNA"/>
</dbReference>
<sequence length="260" mass="29026">MKTAFLIIDAQYDFCNPNGALYVPGAQEDIQRLSHFITTYSDKIDAIYVTLDTHPVNDISHPSFWASPEGQEPAPFTLIKAEDVKSGKWTPRFNPEQVLDYLEKLEAQGEFIHCIWPEHCLHGSRGAALEDSLLEALRHFAHTGKEYHTIEKGTNPMTEHFGIFKAQIPIDGAPETQLNTKLINELLAYDQIFLCGEAKSHCVATSLKQVIQYAPELAKKFVIIDDIMSDVTGFGYLGDPIYAEAKAAGIPFIQSSEILL</sequence>
<dbReference type="Proteomes" id="UP001241110">
    <property type="component" value="Unassembled WGS sequence"/>
</dbReference>
<dbReference type="SUPFAM" id="SSF52499">
    <property type="entry name" value="Isochorismatase-like hydrolases"/>
    <property type="match status" value="1"/>
</dbReference>
<organism evidence="3 4">
    <name type="scientific">Xanthocytophaga flava</name>
    <dbReference type="NCBI Taxonomy" id="3048013"/>
    <lineage>
        <taxon>Bacteria</taxon>
        <taxon>Pseudomonadati</taxon>
        <taxon>Bacteroidota</taxon>
        <taxon>Cytophagia</taxon>
        <taxon>Cytophagales</taxon>
        <taxon>Rhodocytophagaceae</taxon>
        <taxon>Xanthocytophaga</taxon>
    </lineage>
</organism>
<name>A0AAE3QQH0_9BACT</name>
<dbReference type="GO" id="GO:0016787">
    <property type="term" value="F:hydrolase activity"/>
    <property type="evidence" value="ECO:0007669"/>
    <property type="project" value="UniProtKB-KW"/>
</dbReference>